<dbReference type="PROSITE" id="PS50045">
    <property type="entry name" value="SIGMA54_INTERACT_4"/>
    <property type="match status" value="1"/>
</dbReference>
<dbReference type="Gene3D" id="3.40.50.2300">
    <property type="match status" value="1"/>
</dbReference>
<evidence type="ECO:0000313" key="8">
    <source>
        <dbReference type="EMBL" id="KKL99881.1"/>
    </source>
</evidence>
<evidence type="ECO:0000256" key="5">
    <source>
        <dbReference type="ARBA" id="ARBA00023163"/>
    </source>
</evidence>
<evidence type="ECO:0000256" key="2">
    <source>
        <dbReference type="ARBA" id="ARBA00022741"/>
    </source>
</evidence>
<evidence type="ECO:0000256" key="4">
    <source>
        <dbReference type="ARBA" id="ARBA00023015"/>
    </source>
</evidence>
<dbReference type="InterPro" id="IPR027417">
    <property type="entry name" value="P-loop_NTPase"/>
</dbReference>
<organism evidence="8">
    <name type="scientific">marine sediment metagenome</name>
    <dbReference type="NCBI Taxonomy" id="412755"/>
    <lineage>
        <taxon>unclassified sequences</taxon>
        <taxon>metagenomes</taxon>
        <taxon>ecological metagenomes</taxon>
    </lineage>
</organism>
<protein>
    <recommendedName>
        <fullName evidence="9">Response regulatory domain-containing protein</fullName>
    </recommendedName>
</protein>
<keyword evidence="4" id="KW-0805">Transcription regulation</keyword>
<dbReference type="SUPFAM" id="SSF52172">
    <property type="entry name" value="CheY-like"/>
    <property type="match status" value="1"/>
</dbReference>
<reference evidence="8" key="1">
    <citation type="journal article" date="2015" name="Nature">
        <title>Complex archaea that bridge the gap between prokaryotes and eukaryotes.</title>
        <authorList>
            <person name="Spang A."/>
            <person name="Saw J.H."/>
            <person name="Jorgensen S.L."/>
            <person name="Zaremba-Niedzwiedzka K."/>
            <person name="Martijn J."/>
            <person name="Lind A.E."/>
            <person name="van Eijk R."/>
            <person name="Schleper C."/>
            <person name="Guy L."/>
            <person name="Ettema T.J."/>
        </authorList>
    </citation>
    <scope>NUCLEOTIDE SEQUENCE</scope>
</reference>
<dbReference type="InterPro" id="IPR002078">
    <property type="entry name" value="Sigma_54_int"/>
</dbReference>
<keyword evidence="2" id="KW-0547">Nucleotide-binding</keyword>
<dbReference type="InterPro" id="IPR001789">
    <property type="entry name" value="Sig_transdc_resp-reg_receiver"/>
</dbReference>
<dbReference type="InterPro" id="IPR025662">
    <property type="entry name" value="Sigma_54_int_dom_ATP-bd_1"/>
</dbReference>
<dbReference type="AlphaFoldDB" id="A0A0F9HA62"/>
<dbReference type="PANTHER" id="PTHR32071">
    <property type="entry name" value="TRANSCRIPTIONAL REGULATORY PROTEIN"/>
    <property type="match status" value="1"/>
</dbReference>
<sequence length="204" mass="22662">MSVTLLIVEDEDTLRESLGRLFKKAGYEVETAGSAEEGLELTSSKFFDVVVSDILLPGIDGIELLTRLKESEPSQIFIVMTAYASLDTAVRALRAGAYDYIMKPVMHEEIKQVVSNSLRQRSLQRENVLLKREIGHDYDFSSMIGESPRLRAIIDEIKKVADSRSNMLVLGETGTGKELLARVMHGNSARKDMPFVPINCSAIP</sequence>
<evidence type="ECO:0000256" key="3">
    <source>
        <dbReference type="ARBA" id="ARBA00022840"/>
    </source>
</evidence>
<keyword evidence="3" id="KW-0067">ATP-binding</keyword>
<comment type="caution">
    <text evidence="8">The sequence shown here is derived from an EMBL/GenBank/DDBJ whole genome shotgun (WGS) entry which is preliminary data.</text>
</comment>
<proteinExistence type="predicted"/>
<dbReference type="Pfam" id="PF00072">
    <property type="entry name" value="Response_reg"/>
    <property type="match status" value="1"/>
</dbReference>
<dbReference type="EMBL" id="LAZR01017566">
    <property type="protein sequence ID" value="KKL99881.1"/>
    <property type="molecule type" value="Genomic_DNA"/>
</dbReference>
<keyword evidence="5" id="KW-0804">Transcription</keyword>
<dbReference type="FunFam" id="3.40.50.2300:FF:000018">
    <property type="entry name" value="DNA-binding transcriptional regulator NtrC"/>
    <property type="match status" value="1"/>
</dbReference>
<dbReference type="Gene3D" id="3.40.50.300">
    <property type="entry name" value="P-loop containing nucleotide triphosphate hydrolases"/>
    <property type="match status" value="1"/>
</dbReference>
<feature type="domain" description="Sigma-54 factor interaction" evidence="6">
    <location>
        <begin position="143"/>
        <end position="204"/>
    </location>
</feature>
<evidence type="ECO:0000259" key="7">
    <source>
        <dbReference type="PROSITE" id="PS50110"/>
    </source>
</evidence>
<dbReference type="PROSITE" id="PS00675">
    <property type="entry name" value="SIGMA54_INTERACT_1"/>
    <property type="match status" value="1"/>
</dbReference>
<dbReference type="GO" id="GO:0000160">
    <property type="term" value="P:phosphorelay signal transduction system"/>
    <property type="evidence" value="ECO:0007669"/>
    <property type="project" value="InterPro"/>
</dbReference>
<dbReference type="InterPro" id="IPR011006">
    <property type="entry name" value="CheY-like_superfamily"/>
</dbReference>
<gene>
    <name evidence="8" type="ORF">LCGC14_1810000</name>
</gene>
<dbReference type="Pfam" id="PF00158">
    <property type="entry name" value="Sigma54_activat"/>
    <property type="match status" value="1"/>
</dbReference>
<evidence type="ECO:0000256" key="1">
    <source>
        <dbReference type="ARBA" id="ARBA00022553"/>
    </source>
</evidence>
<dbReference type="SMART" id="SM00448">
    <property type="entry name" value="REC"/>
    <property type="match status" value="1"/>
</dbReference>
<name>A0A0F9HA62_9ZZZZ</name>
<dbReference type="GO" id="GO:0006355">
    <property type="term" value="P:regulation of DNA-templated transcription"/>
    <property type="evidence" value="ECO:0007669"/>
    <property type="project" value="InterPro"/>
</dbReference>
<evidence type="ECO:0008006" key="9">
    <source>
        <dbReference type="Google" id="ProtNLM"/>
    </source>
</evidence>
<accession>A0A0F9HA62</accession>
<feature type="domain" description="Response regulatory" evidence="7">
    <location>
        <begin position="4"/>
        <end position="118"/>
    </location>
</feature>
<dbReference type="GO" id="GO:0005524">
    <property type="term" value="F:ATP binding"/>
    <property type="evidence" value="ECO:0007669"/>
    <property type="project" value="UniProtKB-KW"/>
</dbReference>
<dbReference type="CDD" id="cd00009">
    <property type="entry name" value="AAA"/>
    <property type="match status" value="1"/>
</dbReference>
<evidence type="ECO:0000259" key="6">
    <source>
        <dbReference type="PROSITE" id="PS50045"/>
    </source>
</evidence>
<feature type="non-terminal residue" evidence="8">
    <location>
        <position position="204"/>
    </location>
</feature>
<dbReference type="PROSITE" id="PS50110">
    <property type="entry name" value="RESPONSE_REGULATORY"/>
    <property type="match status" value="1"/>
</dbReference>
<keyword evidence="1" id="KW-0597">Phosphoprotein</keyword>